<organism evidence="1 3">
    <name type="scientific">Thiomonas arsenitoxydans (strain DSM 22701 / CIP 110005 / 3As)</name>
    <dbReference type="NCBI Taxonomy" id="426114"/>
    <lineage>
        <taxon>Bacteria</taxon>
        <taxon>Pseudomonadati</taxon>
        <taxon>Pseudomonadota</taxon>
        <taxon>Betaproteobacteria</taxon>
        <taxon>Burkholderiales</taxon>
        <taxon>Thiomonas</taxon>
    </lineage>
</organism>
<reference evidence="1" key="3">
    <citation type="submission" date="2010-07" db="EMBL/GenBank/DDBJ databases">
        <authorList>
            <person name="Genoscope - CEA"/>
        </authorList>
    </citation>
    <scope>NUCLEOTIDE SEQUENCE</scope>
    <source>
        <strain evidence="1">3As</strain>
    </source>
</reference>
<dbReference type="KEGG" id="thi:THI_0233"/>
<gene>
    <name evidence="1" type="ordered locus">THI_0233</name>
    <name evidence="2" type="ORF">THICB1_110218</name>
</gene>
<dbReference type="HOGENOM" id="CLU_3428404_0_0_4"/>
<keyword evidence="4" id="KW-1185">Reference proteome</keyword>
<dbReference type="Proteomes" id="UP000078599">
    <property type="component" value="Unassembled WGS sequence"/>
</dbReference>
<reference evidence="2 4" key="4">
    <citation type="submission" date="2015-03" db="EMBL/GenBank/DDBJ databases">
        <authorList>
            <person name="Regsiter A."/>
            <person name="william w."/>
        </authorList>
    </citation>
    <scope>NUCLEOTIDE SEQUENCE [LARGE SCALE GENOMIC DNA]</scope>
    <source>
        <strain evidence="2 4">CB1</strain>
    </source>
</reference>
<sequence length="20" mass="2377">MNSLVETRFHNPNAVISHYF</sequence>
<evidence type="ECO:0000313" key="4">
    <source>
        <dbReference type="Proteomes" id="UP000078599"/>
    </source>
</evidence>
<evidence type="ECO:0000313" key="3">
    <source>
        <dbReference type="Proteomes" id="UP000002372"/>
    </source>
</evidence>
<reference key="1">
    <citation type="submission" date="2009-07" db="EMBL/GenBank/DDBJ databases">
        <authorList>
            <person name="Genoscope - CEA"/>
        </authorList>
    </citation>
    <scope>NUCLEOTIDE SEQUENCE</scope>
    <source>
        <strain>3As</strain>
    </source>
</reference>
<dbReference type="EMBL" id="FP475956">
    <property type="protein sequence ID" value="CAZ86986.1"/>
    <property type="molecule type" value="Genomic_DNA"/>
</dbReference>
<accession>D6CQU5</accession>
<name>D6CQU5_THIA3</name>
<evidence type="ECO:0000313" key="1">
    <source>
        <dbReference type="EMBL" id="CAZ86986.1"/>
    </source>
</evidence>
<protein>
    <submittedName>
        <fullName evidence="1">Uncharacterized protein</fullName>
    </submittedName>
</protein>
<proteinExistence type="predicted"/>
<dbReference type="AlphaFoldDB" id="D6CQU5"/>
<dbReference type="Proteomes" id="UP000002372">
    <property type="component" value="Chromosome"/>
</dbReference>
<reference evidence="3" key="2">
    <citation type="journal article" date="2010" name="PLoS Genet.">
        <title>Structure, function, and evolution of the Thiomonas spp. genome.</title>
        <authorList>
            <person name="Arsene-Ploetze F."/>
            <person name="Koechler S."/>
            <person name="Marchal M."/>
            <person name="Coppee J.Y."/>
            <person name="Chandler M."/>
            <person name="Bonnefoy V."/>
            <person name="Brochier-Armanet C."/>
            <person name="Barakat M."/>
            <person name="Barbe V."/>
            <person name="Battaglia-Brunet F."/>
            <person name="Bruneel O."/>
            <person name="Bryan C.G."/>
            <person name="Cleiss-Arnold J."/>
            <person name="Cruveiller S."/>
            <person name="Erhardt M."/>
            <person name="Heinrich-Salmeron A."/>
            <person name="Hommais F."/>
            <person name="Joulian C."/>
            <person name="Krin E."/>
            <person name="Lieutaud A."/>
            <person name="Lievremont D."/>
            <person name="Michel C."/>
            <person name="Muller D."/>
            <person name="Ortet P."/>
            <person name="Proux C."/>
            <person name="Siguier P."/>
            <person name="Roche D."/>
            <person name="Rouy Z."/>
            <person name="Salvignol G."/>
            <person name="Slyemi D."/>
            <person name="Talla E."/>
            <person name="Weiss S."/>
            <person name="Weissenbach J."/>
            <person name="Medigue C."/>
            <person name="Bertin P.N."/>
        </authorList>
    </citation>
    <scope>NUCLEOTIDE SEQUENCE [LARGE SCALE GENOMIC DNA]</scope>
    <source>
        <strain evidence="3">DSM 22701 / CIP 110005 / 3As</strain>
    </source>
</reference>
<dbReference type="EMBL" id="CTRI01000003">
    <property type="protein sequence ID" value="CQR27814.1"/>
    <property type="molecule type" value="Genomic_DNA"/>
</dbReference>
<evidence type="ECO:0000313" key="2">
    <source>
        <dbReference type="EMBL" id="CQR27814.1"/>
    </source>
</evidence>